<evidence type="ECO:0000256" key="1">
    <source>
        <dbReference type="SAM" id="MobiDB-lite"/>
    </source>
</evidence>
<accession>A0AAW7XXH5</accession>
<dbReference type="PANTHER" id="PTHR30600">
    <property type="entry name" value="CYTOCHROME C PEROXIDASE-RELATED"/>
    <property type="match status" value="1"/>
</dbReference>
<dbReference type="Proteomes" id="UP001169823">
    <property type="component" value="Unassembled WGS sequence"/>
</dbReference>
<dbReference type="AlphaFoldDB" id="A0AAW7XXH5"/>
<sequence length="153" mass="17406">MAVPTAHYSPYDRFKYWGEEDACRMRQNAVNSCSLVIALNVTIAISRAFHRQPANHAQRDARDGKPQYRPLQHRRDGAYPPHTTGFYEFTGDPADMGRFRTPSLRNVAATAPYFHDGSAETLEDVLALDARKHPKLQETDTHAIEKQTRRPSL</sequence>
<protein>
    <submittedName>
        <fullName evidence="2">Uncharacterized protein</fullName>
    </submittedName>
</protein>
<evidence type="ECO:0000313" key="3">
    <source>
        <dbReference type="Proteomes" id="UP001169823"/>
    </source>
</evidence>
<dbReference type="InterPro" id="IPR036909">
    <property type="entry name" value="Cyt_c-like_dom_sf"/>
</dbReference>
<gene>
    <name evidence="2" type="ORF">Q4494_11255</name>
</gene>
<reference evidence="2" key="1">
    <citation type="submission" date="2023-07" db="EMBL/GenBank/DDBJ databases">
        <title>Genome content predicts the carbon catabolic preferences of heterotrophic bacteria.</title>
        <authorList>
            <person name="Gralka M."/>
        </authorList>
    </citation>
    <scope>NUCLEOTIDE SEQUENCE</scope>
    <source>
        <strain evidence="2">I2M02</strain>
    </source>
</reference>
<feature type="region of interest" description="Disordered" evidence="1">
    <location>
        <begin position="132"/>
        <end position="153"/>
    </location>
</feature>
<feature type="region of interest" description="Disordered" evidence="1">
    <location>
        <begin position="52"/>
        <end position="92"/>
    </location>
</feature>
<feature type="compositionally biased region" description="Basic and acidic residues" evidence="1">
    <location>
        <begin position="57"/>
        <end position="66"/>
    </location>
</feature>
<proteinExistence type="predicted"/>
<dbReference type="SUPFAM" id="SSF46626">
    <property type="entry name" value="Cytochrome c"/>
    <property type="match status" value="1"/>
</dbReference>
<comment type="caution">
    <text evidence="2">The sequence shown here is derived from an EMBL/GenBank/DDBJ whole genome shotgun (WGS) entry which is preliminary data.</text>
</comment>
<dbReference type="InterPro" id="IPR051395">
    <property type="entry name" value="Cytochrome_c_Peroxidase/MauG"/>
</dbReference>
<dbReference type="Gene3D" id="1.10.760.10">
    <property type="entry name" value="Cytochrome c-like domain"/>
    <property type="match status" value="1"/>
</dbReference>
<dbReference type="GO" id="GO:0009055">
    <property type="term" value="F:electron transfer activity"/>
    <property type="evidence" value="ECO:0007669"/>
    <property type="project" value="InterPro"/>
</dbReference>
<name>A0AAW7XXH5_9RHOB</name>
<dbReference type="GO" id="GO:0004130">
    <property type="term" value="F:cytochrome-c peroxidase activity"/>
    <property type="evidence" value="ECO:0007669"/>
    <property type="project" value="TreeGrafter"/>
</dbReference>
<evidence type="ECO:0000313" key="2">
    <source>
        <dbReference type="EMBL" id="MDO6457657.1"/>
    </source>
</evidence>
<dbReference type="EMBL" id="JAUOPJ010000009">
    <property type="protein sequence ID" value="MDO6457657.1"/>
    <property type="molecule type" value="Genomic_DNA"/>
</dbReference>
<dbReference type="Pfam" id="PF21419">
    <property type="entry name" value="RoxA-like_Cyt-c"/>
    <property type="match status" value="1"/>
</dbReference>
<dbReference type="GO" id="GO:0020037">
    <property type="term" value="F:heme binding"/>
    <property type="evidence" value="ECO:0007669"/>
    <property type="project" value="InterPro"/>
</dbReference>
<organism evidence="2 3">
    <name type="scientific">Celeribacter halophilus</name>
    <dbReference type="NCBI Taxonomy" id="576117"/>
    <lineage>
        <taxon>Bacteria</taxon>
        <taxon>Pseudomonadati</taxon>
        <taxon>Pseudomonadota</taxon>
        <taxon>Alphaproteobacteria</taxon>
        <taxon>Rhodobacterales</taxon>
        <taxon>Roseobacteraceae</taxon>
        <taxon>Celeribacter</taxon>
    </lineage>
</organism>